<gene>
    <name evidence="2" type="ORF">PGLA2088_LOCUS15496</name>
</gene>
<comment type="caution">
    <text evidence="2">The sequence shown here is derived from an EMBL/GenBank/DDBJ whole genome shotgun (WGS) entry which is preliminary data.</text>
</comment>
<feature type="non-terminal residue" evidence="2">
    <location>
        <position position="1"/>
    </location>
</feature>
<feature type="non-terminal residue" evidence="2">
    <location>
        <position position="256"/>
    </location>
</feature>
<feature type="compositionally biased region" description="Acidic residues" evidence="1">
    <location>
        <begin position="10"/>
        <end position="24"/>
    </location>
</feature>
<evidence type="ECO:0000313" key="2">
    <source>
        <dbReference type="EMBL" id="CAE8664241.1"/>
    </source>
</evidence>
<dbReference type="EMBL" id="CAJNNW010019211">
    <property type="protein sequence ID" value="CAE8664241.1"/>
    <property type="molecule type" value="Genomic_DNA"/>
</dbReference>
<evidence type="ECO:0000313" key="3">
    <source>
        <dbReference type="Proteomes" id="UP000626109"/>
    </source>
</evidence>
<evidence type="ECO:0000256" key="1">
    <source>
        <dbReference type="SAM" id="MobiDB-lite"/>
    </source>
</evidence>
<feature type="region of interest" description="Disordered" evidence="1">
    <location>
        <begin position="1"/>
        <end position="35"/>
    </location>
</feature>
<protein>
    <submittedName>
        <fullName evidence="2">Uncharacterized protein</fullName>
    </submittedName>
</protein>
<name>A0A813J106_POLGL</name>
<dbReference type="AlphaFoldDB" id="A0A813J106"/>
<organism evidence="2 3">
    <name type="scientific">Polarella glacialis</name>
    <name type="common">Dinoflagellate</name>
    <dbReference type="NCBI Taxonomy" id="89957"/>
    <lineage>
        <taxon>Eukaryota</taxon>
        <taxon>Sar</taxon>
        <taxon>Alveolata</taxon>
        <taxon>Dinophyceae</taxon>
        <taxon>Suessiales</taxon>
        <taxon>Suessiaceae</taxon>
        <taxon>Polarella</taxon>
    </lineage>
</organism>
<reference evidence="2" key="1">
    <citation type="submission" date="2021-02" db="EMBL/GenBank/DDBJ databases">
        <authorList>
            <person name="Dougan E. K."/>
            <person name="Rhodes N."/>
            <person name="Thang M."/>
            <person name="Chan C."/>
        </authorList>
    </citation>
    <scope>NUCLEOTIDE SEQUENCE</scope>
</reference>
<accession>A0A813J106</accession>
<sequence length="256" mass="28198">SDLPGMLPLPDEEGGFAAAEDEDGGGQAAGSPLRQLAPLPPLAPPVMHVFPVEEEVIVPDALIARFGHEKIDLSAGDFFNDLGRNFPRDDSNRVNNNEELIARVNLYTFSAPTWSKCRAIGYTMCSFGVYYYRKVRVVPAGHFGHYVSMQRHMLCLPGRHALMSDEEHWEADVRMDEKANLKREIGIKTILVVAENHLAGAFRVSGQKNLAAEEKASGDGDFVLLSQGRHVLDSSSYRDIVISKLDKDLIQLGPLA</sequence>
<proteinExistence type="predicted"/>
<dbReference type="Proteomes" id="UP000626109">
    <property type="component" value="Unassembled WGS sequence"/>
</dbReference>